<dbReference type="OrthoDB" id="5861309at2759"/>
<evidence type="ECO:0000313" key="2">
    <source>
        <dbReference type="Proteomes" id="UP000051574"/>
    </source>
</evidence>
<name>A0A0T6B0M6_9SCAR</name>
<dbReference type="EMBL" id="LJIG01016426">
    <property type="protein sequence ID" value="KRT80638.1"/>
    <property type="molecule type" value="Genomic_DNA"/>
</dbReference>
<proteinExistence type="predicted"/>
<dbReference type="Pfam" id="PF14964">
    <property type="entry name" value="INTS15"/>
    <property type="match status" value="1"/>
</dbReference>
<accession>A0A0T6B0M6</accession>
<dbReference type="Proteomes" id="UP000051574">
    <property type="component" value="Unassembled WGS sequence"/>
</dbReference>
<dbReference type="AlphaFoldDB" id="A0A0T6B0M6"/>
<evidence type="ECO:0000313" key="1">
    <source>
        <dbReference type="EMBL" id="KRT80638.1"/>
    </source>
</evidence>
<protein>
    <submittedName>
        <fullName evidence="1">Uncharacterized protein</fullName>
    </submittedName>
</protein>
<comment type="caution">
    <text evidence="1">The sequence shown here is derived from an EMBL/GenBank/DDBJ whole genome shotgun (WGS) entry which is preliminary data.</text>
</comment>
<gene>
    <name evidence="1" type="ORF">AMK59_5308</name>
</gene>
<keyword evidence="2" id="KW-1185">Reference proteome</keyword>
<dbReference type="PANTHER" id="PTHR14540:SF2">
    <property type="entry name" value="INTEGRATOR COMPLEX SUBUNIT 15"/>
    <property type="match status" value="1"/>
</dbReference>
<sequence length="147" mass="16229">MSVQEIKITLRKTEFPACAKEALAKIGQLICRRGPSISQMDLALDLMAEFLFCEVDKRGNKLPPLNPIKELQLLDVLFEYFNGNMKEVFKNTVFLSLFSGTTGVLRSRILSKLISVAIGVPSKSVLVSASALMQQVGDSSMNYNKLA</sequence>
<dbReference type="PANTHER" id="PTHR14540">
    <property type="entry name" value="INTEGRATOR COMPLEX SUBUNIT 15"/>
    <property type="match status" value="1"/>
</dbReference>
<feature type="non-terminal residue" evidence="1">
    <location>
        <position position="147"/>
    </location>
</feature>
<dbReference type="InterPro" id="IPR027844">
    <property type="entry name" value="INTS15"/>
</dbReference>
<organism evidence="1 2">
    <name type="scientific">Oryctes borbonicus</name>
    <dbReference type="NCBI Taxonomy" id="1629725"/>
    <lineage>
        <taxon>Eukaryota</taxon>
        <taxon>Metazoa</taxon>
        <taxon>Ecdysozoa</taxon>
        <taxon>Arthropoda</taxon>
        <taxon>Hexapoda</taxon>
        <taxon>Insecta</taxon>
        <taxon>Pterygota</taxon>
        <taxon>Neoptera</taxon>
        <taxon>Endopterygota</taxon>
        <taxon>Coleoptera</taxon>
        <taxon>Polyphaga</taxon>
        <taxon>Scarabaeiformia</taxon>
        <taxon>Scarabaeidae</taxon>
        <taxon>Dynastinae</taxon>
        <taxon>Oryctes</taxon>
    </lineage>
</organism>
<reference evidence="1 2" key="1">
    <citation type="submission" date="2015-09" db="EMBL/GenBank/DDBJ databases">
        <title>Draft genome of the scarab beetle Oryctes borbonicus.</title>
        <authorList>
            <person name="Meyer J.M."/>
            <person name="Markov G.V."/>
            <person name="Baskaran P."/>
            <person name="Herrmann M."/>
            <person name="Sommer R.J."/>
            <person name="Roedelsperger C."/>
        </authorList>
    </citation>
    <scope>NUCLEOTIDE SEQUENCE [LARGE SCALE GENOMIC DNA]</scope>
    <source>
        <strain evidence="1">OB123</strain>
        <tissue evidence="1">Whole animal</tissue>
    </source>
</reference>